<dbReference type="EC" id="6.3.4.19" evidence="1"/>
<feature type="domain" description="tRNA(Ile)-lysidine/2-thiocytidine synthase N-terminal" evidence="8">
    <location>
        <begin position="71"/>
        <end position="256"/>
    </location>
</feature>
<sequence length="541" mass="59840">MRMLTVMAFARAWSVGLRFGVTGLAAPRQNKLGVLTSRRLVTGAKQNWCAIESRFVTSLRKDCGVVGGDIVIASVSGGCDSVALLHLLALARSSFVPPLAVSVVHFEHGQRGEVSICDAFFVAALARCYGFKCTAYSWDSSHTRSSQINFRTWRRKASLALARGVLGSFSPQRCGYVAFAHHVDDQTESFLLRFARGSRLGNVFKGLVAQATPCFVRPLLFATKCDLVAYLDAGNKRWREDTTNADSSHYLRNFGRIEVLPSLSMLCGGSHHLQNRLSMLHRQAQFFEDWVTHATDQWLGSSTWIDGAISLSAYAGAPAPVRHEVLNRLTRIAFRQSGVESEQYAIPFQLLLEADARILDPNSPKDWQINLPCAIVLIRRGTELRAFARTPRSVSSSGQSSSLFVVESSFAQLQVIENSNGVKIARLPCNVTLTLRSRRDGDMFHAPWHDRPTPLVAFLRGQRAFLEDRDLTPVLTTDSGAILAVFLPTRTFVARPFAFSKGASDDMTCVYPMTHTLAGHDHSRSVGIHLKRRDQGSQTQI</sequence>
<dbReference type="PANTHER" id="PTHR43033">
    <property type="entry name" value="TRNA(ILE)-LYSIDINE SYNTHASE-RELATED"/>
    <property type="match status" value="1"/>
</dbReference>
<dbReference type="InterPro" id="IPR012094">
    <property type="entry name" value="tRNA_Ile_lys_synt"/>
</dbReference>
<keyword evidence="4" id="KW-0547">Nucleotide-binding</keyword>
<evidence type="ECO:0000313" key="10">
    <source>
        <dbReference type="Proteomes" id="UP001363151"/>
    </source>
</evidence>
<dbReference type="InterPro" id="IPR011063">
    <property type="entry name" value="TilS/TtcA_N"/>
</dbReference>
<evidence type="ECO:0000256" key="4">
    <source>
        <dbReference type="ARBA" id="ARBA00022741"/>
    </source>
</evidence>
<keyword evidence="2" id="KW-0436">Ligase</keyword>
<dbReference type="Pfam" id="PF01171">
    <property type="entry name" value="ATP_bind_3"/>
    <property type="match status" value="1"/>
</dbReference>
<evidence type="ECO:0000256" key="6">
    <source>
        <dbReference type="ARBA" id="ARBA00048539"/>
    </source>
</evidence>
<protein>
    <recommendedName>
        <fullName evidence="1">tRNA(Ile)-lysidine synthetase</fullName>
        <ecNumber evidence="1">6.3.4.19</ecNumber>
    </recommendedName>
</protein>
<dbReference type="Proteomes" id="UP001363151">
    <property type="component" value="Unassembled WGS sequence"/>
</dbReference>
<gene>
    <name evidence="9" type="ORF">SO694_0028501</name>
</gene>
<name>A0ABR1FZI4_AURAN</name>
<dbReference type="HAMAP" id="MF_01161">
    <property type="entry name" value="tRNA_Ile_lys_synt"/>
    <property type="match status" value="1"/>
</dbReference>
<evidence type="ECO:0000256" key="5">
    <source>
        <dbReference type="ARBA" id="ARBA00022840"/>
    </source>
</evidence>
<dbReference type="EMBL" id="JBBJCI010000171">
    <property type="protein sequence ID" value="KAK7241626.1"/>
    <property type="molecule type" value="Genomic_DNA"/>
</dbReference>
<dbReference type="NCBIfam" id="TIGR02432">
    <property type="entry name" value="lysidine_TilS_N"/>
    <property type="match status" value="1"/>
</dbReference>
<feature type="chain" id="PRO_5046772850" description="tRNA(Ile)-lysidine synthetase" evidence="7">
    <location>
        <begin position="19"/>
        <end position="541"/>
    </location>
</feature>
<keyword evidence="3" id="KW-0819">tRNA processing</keyword>
<organism evidence="9 10">
    <name type="scientific">Aureococcus anophagefferens</name>
    <name type="common">Harmful bloom alga</name>
    <dbReference type="NCBI Taxonomy" id="44056"/>
    <lineage>
        <taxon>Eukaryota</taxon>
        <taxon>Sar</taxon>
        <taxon>Stramenopiles</taxon>
        <taxon>Ochrophyta</taxon>
        <taxon>Pelagophyceae</taxon>
        <taxon>Pelagomonadales</taxon>
        <taxon>Pelagomonadaceae</taxon>
        <taxon>Aureococcus</taxon>
    </lineage>
</organism>
<evidence type="ECO:0000256" key="2">
    <source>
        <dbReference type="ARBA" id="ARBA00022598"/>
    </source>
</evidence>
<dbReference type="Gene3D" id="3.40.50.620">
    <property type="entry name" value="HUPs"/>
    <property type="match status" value="1"/>
</dbReference>
<evidence type="ECO:0000256" key="3">
    <source>
        <dbReference type="ARBA" id="ARBA00022694"/>
    </source>
</evidence>
<feature type="signal peptide" evidence="7">
    <location>
        <begin position="1"/>
        <end position="18"/>
    </location>
</feature>
<evidence type="ECO:0000256" key="7">
    <source>
        <dbReference type="SAM" id="SignalP"/>
    </source>
</evidence>
<keyword evidence="5" id="KW-0067">ATP-binding</keyword>
<evidence type="ECO:0000313" key="9">
    <source>
        <dbReference type="EMBL" id="KAK7241626.1"/>
    </source>
</evidence>
<proteinExistence type="inferred from homology"/>
<dbReference type="CDD" id="cd01992">
    <property type="entry name" value="TilS_N"/>
    <property type="match status" value="1"/>
</dbReference>
<comment type="catalytic activity">
    <reaction evidence="6">
        <text>cytidine(34) in tRNA(Ile2) + L-lysine + ATP = lysidine(34) in tRNA(Ile2) + AMP + diphosphate + H(+)</text>
        <dbReference type="Rhea" id="RHEA:43744"/>
        <dbReference type="Rhea" id="RHEA-COMP:10625"/>
        <dbReference type="Rhea" id="RHEA-COMP:10670"/>
        <dbReference type="ChEBI" id="CHEBI:15378"/>
        <dbReference type="ChEBI" id="CHEBI:30616"/>
        <dbReference type="ChEBI" id="CHEBI:32551"/>
        <dbReference type="ChEBI" id="CHEBI:33019"/>
        <dbReference type="ChEBI" id="CHEBI:82748"/>
        <dbReference type="ChEBI" id="CHEBI:83665"/>
        <dbReference type="ChEBI" id="CHEBI:456215"/>
        <dbReference type="EC" id="6.3.4.19"/>
    </reaction>
</comment>
<comment type="caution">
    <text evidence="9">The sequence shown here is derived from an EMBL/GenBank/DDBJ whole genome shotgun (WGS) entry which is preliminary data.</text>
</comment>
<dbReference type="PANTHER" id="PTHR43033:SF1">
    <property type="entry name" value="TRNA(ILE)-LYSIDINE SYNTHASE-RELATED"/>
    <property type="match status" value="1"/>
</dbReference>
<keyword evidence="7" id="KW-0732">Signal</keyword>
<evidence type="ECO:0000256" key="1">
    <source>
        <dbReference type="ARBA" id="ARBA00013267"/>
    </source>
</evidence>
<accession>A0ABR1FZI4</accession>
<dbReference type="InterPro" id="IPR014729">
    <property type="entry name" value="Rossmann-like_a/b/a_fold"/>
</dbReference>
<dbReference type="InterPro" id="IPR012795">
    <property type="entry name" value="tRNA_Ile_lys_synt_N"/>
</dbReference>
<keyword evidence="10" id="KW-1185">Reference proteome</keyword>
<evidence type="ECO:0000259" key="8">
    <source>
        <dbReference type="Pfam" id="PF01171"/>
    </source>
</evidence>
<reference evidence="9 10" key="1">
    <citation type="submission" date="2024-03" db="EMBL/GenBank/DDBJ databases">
        <title>Aureococcus anophagefferens CCMP1851 and Kratosvirus quantuckense: Draft genome of a second virus-susceptible host strain in the model system.</title>
        <authorList>
            <person name="Chase E."/>
            <person name="Truchon A.R."/>
            <person name="Schepens W."/>
            <person name="Wilhelm S.W."/>
        </authorList>
    </citation>
    <scope>NUCLEOTIDE SEQUENCE [LARGE SCALE GENOMIC DNA]</scope>
    <source>
        <strain evidence="9 10">CCMP1851</strain>
    </source>
</reference>
<dbReference type="SUPFAM" id="SSF52402">
    <property type="entry name" value="Adenine nucleotide alpha hydrolases-like"/>
    <property type="match status" value="1"/>
</dbReference>